<dbReference type="InterPro" id="IPR036388">
    <property type="entry name" value="WH-like_DNA-bd_sf"/>
</dbReference>
<dbReference type="Pfam" id="PF00072">
    <property type="entry name" value="Response_reg"/>
    <property type="match status" value="1"/>
</dbReference>
<evidence type="ECO:0000256" key="1">
    <source>
        <dbReference type="ARBA" id="ARBA00022553"/>
    </source>
</evidence>
<dbReference type="GO" id="GO:0000156">
    <property type="term" value="F:phosphorelay response regulator activity"/>
    <property type="evidence" value="ECO:0007669"/>
    <property type="project" value="TreeGrafter"/>
</dbReference>
<evidence type="ECO:0000256" key="3">
    <source>
        <dbReference type="ARBA" id="ARBA00023015"/>
    </source>
</evidence>
<dbReference type="SMART" id="SM00448">
    <property type="entry name" value="REC"/>
    <property type="match status" value="1"/>
</dbReference>
<sequence length="242" mass="27048">MDNSSTKPSRILIVEDDPKIAALLADYFVASGYLVECLADGISALAQIRQDAPDLLLLDLMLPGLDGLELCKQVRTFSQLPIIMLTAKVDEIDRLLGLESGADDYVCKPFSPREVVARAKVHLRRHSADAGRQNTPAAMAANSPATPRFVVDHAQMRILIDATALPLTPVEFRLLGELISHPDRVYSRQQLLDFAHEDQRDINDRTIDSHIKNIRKKILSRLPDSDYLQSVYGVGYRFELPF</sequence>
<keyword evidence="3" id="KW-0805">Transcription regulation</keyword>
<protein>
    <submittedName>
        <fullName evidence="10">Response regulator</fullName>
    </submittedName>
</protein>
<evidence type="ECO:0000256" key="7">
    <source>
        <dbReference type="PROSITE-ProRule" id="PRU01091"/>
    </source>
</evidence>
<gene>
    <name evidence="10" type="ORF">EJN92_15405</name>
</gene>
<evidence type="ECO:0000313" key="11">
    <source>
        <dbReference type="Proteomes" id="UP000275663"/>
    </source>
</evidence>
<feature type="domain" description="Response regulatory" evidence="8">
    <location>
        <begin position="10"/>
        <end position="123"/>
    </location>
</feature>
<dbReference type="GO" id="GO:0000976">
    <property type="term" value="F:transcription cis-regulatory region binding"/>
    <property type="evidence" value="ECO:0007669"/>
    <property type="project" value="TreeGrafter"/>
</dbReference>
<evidence type="ECO:0000256" key="6">
    <source>
        <dbReference type="PROSITE-ProRule" id="PRU00169"/>
    </source>
</evidence>
<feature type="domain" description="OmpR/PhoB-type" evidence="9">
    <location>
        <begin position="141"/>
        <end position="240"/>
    </location>
</feature>
<dbReference type="RefSeq" id="WP_126128637.1">
    <property type="nucleotide sequence ID" value="NZ_CP034464.1"/>
</dbReference>
<dbReference type="EMBL" id="CP034464">
    <property type="protein sequence ID" value="AZP13261.1"/>
    <property type="molecule type" value="Genomic_DNA"/>
</dbReference>
<dbReference type="GO" id="GO:0005829">
    <property type="term" value="C:cytosol"/>
    <property type="evidence" value="ECO:0007669"/>
    <property type="project" value="TreeGrafter"/>
</dbReference>
<dbReference type="Gene3D" id="6.10.250.690">
    <property type="match status" value="1"/>
</dbReference>
<keyword evidence="5" id="KW-0804">Transcription</keyword>
<evidence type="ECO:0000256" key="2">
    <source>
        <dbReference type="ARBA" id="ARBA00023012"/>
    </source>
</evidence>
<evidence type="ECO:0000256" key="4">
    <source>
        <dbReference type="ARBA" id="ARBA00023125"/>
    </source>
</evidence>
<dbReference type="Gene3D" id="3.40.50.2300">
    <property type="match status" value="1"/>
</dbReference>
<evidence type="ECO:0000256" key="5">
    <source>
        <dbReference type="ARBA" id="ARBA00023163"/>
    </source>
</evidence>
<dbReference type="PANTHER" id="PTHR48111:SF59">
    <property type="entry name" value="TRANSCRIPTIONAL REGULATORY PROTEIN BAER"/>
    <property type="match status" value="1"/>
</dbReference>
<keyword evidence="2" id="KW-0902">Two-component regulatory system</keyword>
<dbReference type="AlphaFoldDB" id="A0A3S9HMD7"/>
<dbReference type="Gene3D" id="1.10.10.10">
    <property type="entry name" value="Winged helix-like DNA-binding domain superfamily/Winged helix DNA-binding domain"/>
    <property type="match status" value="1"/>
</dbReference>
<evidence type="ECO:0000259" key="9">
    <source>
        <dbReference type="PROSITE" id="PS51755"/>
    </source>
</evidence>
<dbReference type="KEGG" id="upv:EJN92_15405"/>
<proteinExistence type="predicted"/>
<feature type="DNA-binding region" description="OmpR/PhoB-type" evidence="7">
    <location>
        <begin position="141"/>
        <end position="240"/>
    </location>
</feature>
<dbReference type="InterPro" id="IPR001789">
    <property type="entry name" value="Sig_transdc_resp-reg_receiver"/>
</dbReference>
<evidence type="ECO:0000259" key="8">
    <source>
        <dbReference type="PROSITE" id="PS50110"/>
    </source>
</evidence>
<dbReference type="OrthoDB" id="9802426at2"/>
<dbReference type="InterPro" id="IPR011006">
    <property type="entry name" value="CheY-like_superfamily"/>
</dbReference>
<dbReference type="PANTHER" id="PTHR48111">
    <property type="entry name" value="REGULATOR OF RPOS"/>
    <property type="match status" value="1"/>
</dbReference>
<name>A0A3S9HMD7_9BURK</name>
<dbReference type="GO" id="GO:0032993">
    <property type="term" value="C:protein-DNA complex"/>
    <property type="evidence" value="ECO:0007669"/>
    <property type="project" value="TreeGrafter"/>
</dbReference>
<keyword evidence="11" id="KW-1185">Reference proteome</keyword>
<dbReference type="InterPro" id="IPR001867">
    <property type="entry name" value="OmpR/PhoB-type_DNA-bd"/>
</dbReference>
<organism evidence="10 11">
    <name type="scientific">Undibacterium parvum</name>
    <dbReference type="NCBI Taxonomy" id="401471"/>
    <lineage>
        <taxon>Bacteria</taxon>
        <taxon>Pseudomonadati</taxon>
        <taxon>Pseudomonadota</taxon>
        <taxon>Betaproteobacteria</taxon>
        <taxon>Burkholderiales</taxon>
        <taxon>Oxalobacteraceae</taxon>
        <taxon>Undibacterium</taxon>
    </lineage>
</organism>
<evidence type="ECO:0000313" key="10">
    <source>
        <dbReference type="EMBL" id="AZP13261.1"/>
    </source>
</evidence>
<reference evidence="10 11" key="1">
    <citation type="journal article" date="2011" name="Int. J. Syst. Evol. Microbiol.">
        <title>Description of Undibacterium oligocarboniphilum sp. nov., isolated from purified water, and Undibacterium pigrum strain CCUG 49012 as the type strain of Undibacterium parvum sp. nov., and emended descriptions of the genus Undibacterium and the species Undibacterium pigrum.</title>
        <authorList>
            <person name="Eder W."/>
            <person name="Wanner G."/>
            <person name="Ludwig W."/>
            <person name="Busse H.J."/>
            <person name="Ziemke-Kageler F."/>
            <person name="Lang E."/>
        </authorList>
    </citation>
    <scope>NUCLEOTIDE SEQUENCE [LARGE SCALE GENOMIC DNA]</scope>
    <source>
        <strain evidence="10 11">DSM 23061</strain>
    </source>
</reference>
<dbReference type="PROSITE" id="PS50110">
    <property type="entry name" value="RESPONSE_REGULATORY"/>
    <property type="match status" value="1"/>
</dbReference>
<feature type="modified residue" description="4-aspartylphosphate" evidence="6">
    <location>
        <position position="59"/>
    </location>
</feature>
<dbReference type="SUPFAM" id="SSF46894">
    <property type="entry name" value="C-terminal effector domain of the bipartite response regulators"/>
    <property type="match status" value="1"/>
</dbReference>
<dbReference type="SMART" id="SM00862">
    <property type="entry name" value="Trans_reg_C"/>
    <property type="match status" value="1"/>
</dbReference>
<dbReference type="InterPro" id="IPR016032">
    <property type="entry name" value="Sig_transdc_resp-reg_C-effctor"/>
</dbReference>
<dbReference type="PROSITE" id="PS51755">
    <property type="entry name" value="OMPR_PHOB"/>
    <property type="match status" value="1"/>
</dbReference>
<keyword evidence="4 7" id="KW-0238">DNA-binding</keyword>
<dbReference type="InterPro" id="IPR039420">
    <property type="entry name" value="WalR-like"/>
</dbReference>
<keyword evidence="1 6" id="KW-0597">Phosphoprotein</keyword>
<dbReference type="SUPFAM" id="SSF52172">
    <property type="entry name" value="CheY-like"/>
    <property type="match status" value="1"/>
</dbReference>
<accession>A0A3S9HMD7</accession>
<dbReference type="FunFam" id="3.40.50.2300:FF:000001">
    <property type="entry name" value="DNA-binding response regulator PhoB"/>
    <property type="match status" value="1"/>
</dbReference>
<dbReference type="Pfam" id="PF00486">
    <property type="entry name" value="Trans_reg_C"/>
    <property type="match status" value="1"/>
</dbReference>
<dbReference type="CDD" id="cd00383">
    <property type="entry name" value="trans_reg_C"/>
    <property type="match status" value="1"/>
</dbReference>
<dbReference type="GO" id="GO:0006355">
    <property type="term" value="P:regulation of DNA-templated transcription"/>
    <property type="evidence" value="ECO:0007669"/>
    <property type="project" value="InterPro"/>
</dbReference>
<dbReference type="Proteomes" id="UP000275663">
    <property type="component" value="Chromosome"/>
</dbReference>